<name>A0A1G9UNA7_9EURY</name>
<dbReference type="RefSeq" id="WP_089731992.1">
    <property type="nucleotide sequence ID" value="NZ_FNIA01000004.1"/>
</dbReference>
<reference evidence="2 3" key="1">
    <citation type="submission" date="2016-10" db="EMBL/GenBank/DDBJ databases">
        <authorList>
            <person name="de Groot N.N."/>
        </authorList>
    </citation>
    <scope>NUCLEOTIDE SEQUENCE [LARGE SCALE GENOMIC DNA]</scope>
    <source>
        <strain evidence="3">EB21,IBRC-M 10013,KCTC 4048</strain>
    </source>
</reference>
<protein>
    <submittedName>
        <fullName evidence="2">Nitrous oxide reductase accessory protein NosL</fullName>
    </submittedName>
</protein>
<dbReference type="InterPro" id="IPR006311">
    <property type="entry name" value="TAT_signal"/>
</dbReference>
<dbReference type="InterPro" id="IPR008719">
    <property type="entry name" value="N2O_reductase_NosL"/>
</dbReference>
<sequence>MCRHQHHRTSPAETDDHGVSRRTVLGASGALAATALAGCLGGNGGGSAPPAITIGSGDACDNCGMVIANHPGANGQIFWEEYAPAEHDAPFRFDALKQCLFPHLFENRDQGRTAAGIYVTDYSAVEYSVSSSDDAPYISSHPESEAFALAQDLSYVVGSEVNGAMGADFVPFSDAGDADAFAGEYGGEVVSFDDITPALVGR</sequence>
<dbReference type="PROSITE" id="PS51318">
    <property type="entry name" value="TAT"/>
    <property type="match status" value="1"/>
</dbReference>
<evidence type="ECO:0000313" key="2">
    <source>
        <dbReference type="EMBL" id="SDM61381.1"/>
    </source>
</evidence>
<proteinExistence type="predicted"/>
<dbReference type="PANTHER" id="PTHR41247:SF1">
    <property type="entry name" value="HTH-TYPE TRANSCRIPTIONAL REPRESSOR YCNK"/>
    <property type="match status" value="1"/>
</dbReference>
<keyword evidence="3" id="KW-1185">Reference proteome</keyword>
<dbReference type="Pfam" id="PF05573">
    <property type="entry name" value="NosL"/>
    <property type="match status" value="1"/>
</dbReference>
<dbReference type="Gene3D" id="3.30.70.2050">
    <property type="match status" value="1"/>
</dbReference>
<evidence type="ECO:0000256" key="1">
    <source>
        <dbReference type="SAM" id="MobiDB-lite"/>
    </source>
</evidence>
<dbReference type="STRING" id="996166.SAMN05192554_104226"/>
<feature type="region of interest" description="Disordered" evidence="1">
    <location>
        <begin position="1"/>
        <end position="20"/>
    </location>
</feature>
<gene>
    <name evidence="2" type="ORF">SAMN05192554_104226</name>
</gene>
<dbReference type="OrthoDB" id="162738at2157"/>
<dbReference type="Proteomes" id="UP000199370">
    <property type="component" value="Unassembled WGS sequence"/>
</dbReference>
<organism evidence="2 3">
    <name type="scientific">Haloarchaeobius iranensis</name>
    <dbReference type="NCBI Taxonomy" id="996166"/>
    <lineage>
        <taxon>Archaea</taxon>
        <taxon>Methanobacteriati</taxon>
        <taxon>Methanobacteriota</taxon>
        <taxon>Stenosarchaea group</taxon>
        <taxon>Halobacteria</taxon>
        <taxon>Halobacteriales</taxon>
        <taxon>Halorubellaceae</taxon>
        <taxon>Haloarchaeobius</taxon>
    </lineage>
</organism>
<dbReference type="EMBL" id="FNIA01000004">
    <property type="protein sequence ID" value="SDM61381.1"/>
    <property type="molecule type" value="Genomic_DNA"/>
</dbReference>
<dbReference type="SUPFAM" id="SSF160387">
    <property type="entry name" value="NosL/MerB-like"/>
    <property type="match status" value="1"/>
</dbReference>
<dbReference type="PANTHER" id="PTHR41247">
    <property type="entry name" value="HTH-TYPE TRANSCRIPTIONAL REPRESSOR YCNK"/>
    <property type="match status" value="1"/>
</dbReference>
<accession>A0A1G9UNA7</accession>
<evidence type="ECO:0000313" key="3">
    <source>
        <dbReference type="Proteomes" id="UP000199370"/>
    </source>
</evidence>
<dbReference type="AlphaFoldDB" id="A0A1G9UNA7"/>